<feature type="region of interest" description="Disordered" evidence="1">
    <location>
        <begin position="649"/>
        <end position="680"/>
    </location>
</feature>
<feature type="region of interest" description="Disordered" evidence="1">
    <location>
        <begin position="749"/>
        <end position="776"/>
    </location>
</feature>
<organism evidence="3 4">
    <name type="scientific">Toxocara canis</name>
    <name type="common">Canine roundworm</name>
    <dbReference type="NCBI Taxonomy" id="6265"/>
    <lineage>
        <taxon>Eukaryota</taxon>
        <taxon>Metazoa</taxon>
        <taxon>Ecdysozoa</taxon>
        <taxon>Nematoda</taxon>
        <taxon>Chromadorea</taxon>
        <taxon>Rhabditida</taxon>
        <taxon>Spirurina</taxon>
        <taxon>Ascaridomorpha</taxon>
        <taxon>Ascaridoidea</taxon>
        <taxon>Toxocaridae</taxon>
        <taxon>Toxocara</taxon>
    </lineage>
</organism>
<dbReference type="AlphaFoldDB" id="A0A0B2W4D0"/>
<feature type="compositionally biased region" description="Low complexity" evidence="1">
    <location>
        <begin position="554"/>
        <end position="568"/>
    </location>
</feature>
<evidence type="ECO:0000313" key="4">
    <source>
        <dbReference type="Proteomes" id="UP000031036"/>
    </source>
</evidence>
<evidence type="ECO:0000256" key="2">
    <source>
        <dbReference type="SAM" id="Phobius"/>
    </source>
</evidence>
<dbReference type="STRING" id="6265.A0A0B2W4D0"/>
<feature type="region of interest" description="Disordered" evidence="1">
    <location>
        <begin position="476"/>
        <end position="516"/>
    </location>
</feature>
<dbReference type="PANTHER" id="PTHR32046">
    <property type="entry name" value="G DOMAIN-CONTAINING PROTEIN"/>
    <property type="match status" value="1"/>
</dbReference>
<accession>A0A0B2W4D0</accession>
<dbReference type="OrthoDB" id="2386367at2759"/>
<feature type="region of interest" description="Disordered" evidence="1">
    <location>
        <begin position="697"/>
        <end position="728"/>
    </location>
</feature>
<comment type="caution">
    <text evidence="3">The sequence shown here is derived from an EMBL/GenBank/DDBJ whole genome shotgun (WGS) entry which is preliminary data.</text>
</comment>
<dbReference type="EMBL" id="JPKZ01000231">
    <property type="protein sequence ID" value="KHN88437.1"/>
    <property type="molecule type" value="Genomic_DNA"/>
</dbReference>
<dbReference type="SUPFAM" id="SSF52540">
    <property type="entry name" value="P-loop containing nucleoside triphosphate hydrolases"/>
    <property type="match status" value="1"/>
</dbReference>
<feature type="region of interest" description="Disordered" evidence="1">
    <location>
        <begin position="589"/>
        <end position="628"/>
    </location>
</feature>
<dbReference type="Proteomes" id="UP000031036">
    <property type="component" value="Unassembled WGS sequence"/>
</dbReference>
<feature type="compositionally biased region" description="Low complexity" evidence="1">
    <location>
        <begin position="495"/>
        <end position="505"/>
    </location>
</feature>
<keyword evidence="2" id="KW-1133">Transmembrane helix</keyword>
<keyword evidence="4" id="KW-1185">Reference proteome</keyword>
<keyword evidence="2" id="KW-0472">Membrane</keyword>
<evidence type="ECO:0000256" key="1">
    <source>
        <dbReference type="SAM" id="MobiDB-lite"/>
    </source>
</evidence>
<feature type="region of interest" description="Disordered" evidence="1">
    <location>
        <begin position="296"/>
        <end position="372"/>
    </location>
</feature>
<evidence type="ECO:0000313" key="3">
    <source>
        <dbReference type="EMBL" id="KHN88437.1"/>
    </source>
</evidence>
<feature type="region of interest" description="Disordered" evidence="1">
    <location>
        <begin position="536"/>
        <end position="572"/>
    </location>
</feature>
<reference evidence="3 4" key="1">
    <citation type="submission" date="2014-11" db="EMBL/GenBank/DDBJ databases">
        <title>Genetic blueprint of the zoonotic pathogen Toxocara canis.</title>
        <authorList>
            <person name="Zhu X.-Q."/>
            <person name="Korhonen P.K."/>
            <person name="Cai H."/>
            <person name="Young N.D."/>
            <person name="Nejsum P."/>
            <person name="von Samson-Himmelstjerna G."/>
            <person name="Boag P.R."/>
            <person name="Tan P."/>
            <person name="Li Q."/>
            <person name="Min J."/>
            <person name="Yang Y."/>
            <person name="Wang X."/>
            <person name="Fang X."/>
            <person name="Hall R.S."/>
            <person name="Hofmann A."/>
            <person name="Sternberg P.W."/>
            <person name="Jex A.R."/>
            <person name="Gasser R.B."/>
        </authorList>
    </citation>
    <scope>NUCLEOTIDE SEQUENCE [LARGE SCALE GENOMIC DNA]</scope>
    <source>
        <strain evidence="3">PN_DK_2014</strain>
    </source>
</reference>
<name>A0A0B2W4D0_TOXCA</name>
<proteinExistence type="predicted"/>
<feature type="compositionally biased region" description="Low complexity" evidence="1">
    <location>
        <begin position="359"/>
        <end position="372"/>
    </location>
</feature>
<dbReference type="Gene3D" id="3.40.50.300">
    <property type="entry name" value="P-loop containing nucleotide triphosphate hydrolases"/>
    <property type="match status" value="1"/>
</dbReference>
<gene>
    <name evidence="3" type="ORF">Tcan_11842</name>
</gene>
<protein>
    <submittedName>
        <fullName evidence="3">Uncharacterized protein</fullName>
    </submittedName>
</protein>
<feature type="transmembrane region" description="Helical" evidence="2">
    <location>
        <begin position="1250"/>
        <end position="1274"/>
    </location>
</feature>
<sequence length="1275" mass="138477">MFFLTADRTPVAGDRVEATRTMKGKRKSVRFGGDMSDAESTSEELKLVSKFAGEAFGTDNVRTVFAGASEDNVERADRVIVLIGPAGTGKSTLIDCMCNYFYGATLKSHTRYKIADEIFDQTTPIKTIIKYVFNQTNMPYRPIVIDTPGIGSESGVQTDAEISEMLTSFLVQSHRVVIHAIGFVLKYSDSRVSLKREAQIKETLSMFPKWMVPNVVPMLSSSDGTGTIPPPIRALLQHLGLSNNRVFFFNSGSLFDVSEAEAITEQLRSTYWTMTMEGLEGFFEHVGQLNPQCIAEELPAPPSSKSPSLTAEKQFSGELQTPSYKPPPPLPPVIDKTESTSSSKNSSFHTSWNTSSDNKQATTSTTQSMMSKTRSLIEEDFTDAPYSKIRKTSYEAKADEHRERIIPIKLLHTPSKMSLGMEHSQSFENRRSFFESTSQQHSTEYDAMKTGAGNGSVMKRYTYDPSSMSHKEFLLKGPSKTETAGGDGIDLIKDTPNTPTTPSPTGGYSKYSNNSEPYRRYYDPSSMSHKEFLLKGPSKTETAGGDGIDLIKDTPNTPTTPSPTGGTSLSRPQRVTETVINDVPIENLVNSGGYTHIKSSPPPDYTPEPSTQRTPLATLAGADQRDTRQLTASTADIDAGASTTTFARSSLHRKLEKRSSSRDAIGITPLTEPSPALSAQSDWTYHSADDVNIRSSESNMQSVDQSSGHLSPAKQHQQQNDFIITPEMKRSRSPIVVRVTMGRKDRNITRIGEEQQSDTMTGSKKPIETNIDDVTSPEYNSTWTGLNRMSQSSLNDKQNIASSYNTDVVSGFATHYAYSGSAAAIATGSAPGAGFATHYAYSGSAAAIATGSAPGAGDSPQGGSLQQTQSLRAMNAKNWASNCGGEQTTTTTSTTLAATGGNVVRSALQQNRSTYGINGTIAATNTRNSGYGYSSDETTNTITNTTITQEGAVPTGQQSNQSICGGQSLTAQRSKSYGYGDEEIATTAKTAVTEGSMGDVTTNRYRKNPNFNTSSQAIVSQRGQGYGYDGEQMTTTTTKTTVTTADGVSQQQRGSYGMQLNSTNKRYSKGIDYDEDEITTTMKNVVTAENNGIDAQPNRGSSVFLARKGAGYGYGDEEYTTTTKTITTSEAVSGAPHVPLHQTQNVYGVKKGAADYGYEDEETTVTKTTTTVRYDIPPGNIDSTVGNRQKDDIENCLQYSRNEKDDLLGHHSSFHTHQLGVPAKNYLASDEGDVRSRSYDRSDSRKSSKFWFLTLCPLTAAIIICIILIMLLFVL</sequence>
<dbReference type="InterPro" id="IPR027417">
    <property type="entry name" value="P-loop_NTPase"/>
</dbReference>
<feature type="compositionally biased region" description="Low complexity" evidence="1">
    <location>
        <begin position="339"/>
        <end position="351"/>
    </location>
</feature>
<keyword evidence="2" id="KW-0812">Transmembrane</keyword>
<feature type="compositionally biased region" description="Polar residues" evidence="1">
    <location>
        <begin position="697"/>
        <end position="722"/>
    </location>
</feature>
<dbReference type="PANTHER" id="PTHR32046:SF11">
    <property type="entry name" value="IMMUNE-ASSOCIATED NUCLEOTIDE-BINDING PROTEIN 10-LIKE"/>
    <property type="match status" value="1"/>
</dbReference>
<feature type="compositionally biased region" description="Polar residues" evidence="1">
    <location>
        <begin position="309"/>
        <end position="323"/>
    </location>
</feature>